<evidence type="ECO:0000256" key="1">
    <source>
        <dbReference type="SAM" id="Coils"/>
    </source>
</evidence>
<evidence type="ECO:0000256" key="3">
    <source>
        <dbReference type="SAM" id="SignalP"/>
    </source>
</evidence>
<evidence type="ECO:0000313" key="4">
    <source>
        <dbReference type="EMBL" id="CDG41155.1"/>
    </source>
</evidence>
<dbReference type="InterPro" id="IPR023614">
    <property type="entry name" value="Porin_dom_sf"/>
</dbReference>
<gene>
    <name evidence="4" type="ORF">ASAP_3110</name>
</gene>
<dbReference type="Proteomes" id="UP000027583">
    <property type="component" value="Unassembled WGS sequence"/>
</dbReference>
<reference evidence="4 5" key="2">
    <citation type="journal article" date="2014" name="PLoS ONE">
        <title>Evolution of mitochondria reconstructed from the energy metabolism of living bacteria.</title>
        <authorList>
            <person name="Degli Esposti M."/>
            <person name="Chouaia B."/>
            <person name="Comandatore F."/>
            <person name="Crotti E."/>
            <person name="Sassera D."/>
            <person name="Lievens P.M."/>
            <person name="Daffonchio D."/>
            <person name="Bandi C."/>
        </authorList>
    </citation>
    <scope>NUCLEOTIDE SEQUENCE [LARGE SCALE GENOMIC DNA]</scope>
    <source>
        <strain evidence="4 5">SF2.1</strain>
    </source>
</reference>
<reference evidence="4 5" key="1">
    <citation type="journal article" date="2014" name="Genome Biol. Evol.">
        <title>Acetic acid bacteria genomes reveal functional traits for adaptation to life in insect guts.</title>
        <authorList>
            <person name="Chouaia B."/>
            <person name="Gaiarsa S."/>
            <person name="Crotti E."/>
            <person name="Comandatore F."/>
            <person name="Degli Esposti M."/>
            <person name="Ricci I."/>
            <person name="Alma A."/>
            <person name="Favia G."/>
            <person name="Bandi C."/>
            <person name="Daffonchio D."/>
        </authorList>
    </citation>
    <scope>NUCLEOTIDE SEQUENCE [LARGE SCALE GENOMIC DNA]</scope>
    <source>
        <strain evidence="4 5">SF2.1</strain>
    </source>
</reference>
<dbReference type="eggNOG" id="COG3746">
    <property type="taxonomic scope" value="Bacteria"/>
</dbReference>
<feature type="chain" id="PRO_5001586208" evidence="3">
    <location>
        <begin position="24"/>
        <end position="640"/>
    </location>
</feature>
<feature type="compositionally biased region" description="Low complexity" evidence="2">
    <location>
        <begin position="138"/>
        <end position="160"/>
    </location>
</feature>
<feature type="coiled-coil region" evidence="1">
    <location>
        <begin position="34"/>
        <end position="61"/>
    </location>
</feature>
<name>A0A060QJN6_9PROT</name>
<comment type="caution">
    <text evidence="4">The sequence shown here is derived from an EMBL/GenBank/DDBJ whole genome shotgun (WGS) entry which is preliminary data.</text>
</comment>
<accession>A0A060QJN6</accession>
<evidence type="ECO:0000256" key="2">
    <source>
        <dbReference type="SAM" id="MobiDB-lite"/>
    </source>
</evidence>
<keyword evidence="3" id="KW-0732">Signal</keyword>
<dbReference type="Gene3D" id="2.40.160.10">
    <property type="entry name" value="Porin"/>
    <property type="match status" value="1"/>
</dbReference>
<dbReference type="InterPro" id="IPR010870">
    <property type="entry name" value="Porin_O/P"/>
</dbReference>
<sequence>MRARSLTSLLLLCGVVMPETGFAAGQSDDIAALRREMLEMRAQMQGQISDLRRELAKERTLRRQSELAQNKAVSNRHSRVTGVVGTASSHDVADARPGLHVTSDGPQHTKPHEDAPGVLTASAGVGGAASQTARAVHTSASPSSPGSGAGTASPGPTSPGQATGAGGEGIQLASARSHGEGKPSDPQVAYDTHLIPPPDHGLNMSLADFRRATKSAETVDIGGIRIGFPAGRPTIASSDGLYAFSVGLVMHLDIGGFPSTGGTAQGQTGRFPKMNENARRLRLPLTWRYGNLLANLTPEWGRTVDGTAGLYEANMVYSGIHNSQFTFGYYQPRVTMQDSESSNGFILMERASISEVVRLIAAGDTRMSLGGRTHEKRWYLGAYLTGQTYGDRTNDPTVSDSQMGGLLRVAGRPVATPNVDLHLGMSSTMSFKRNQTSQGRVLSLSDRPETRLTNERLVSTGTIADIGKVWAIGPEIALRYRAALIQAEYYHIGVDRTAAARVKGPAPNLGFDGYYVAGSYTLFGQPRRYSPKDAAFSSPAPTEDFDIWNNKWGALELVGRWSVLDFNSNLRGDAPASMTGGVRGGTQTVWSGGLNWYINRHYRIQLQYSHIDATRSQTVGTVNNKGRSINAVGSRIQAAF</sequence>
<dbReference type="EMBL" id="CBLX010000027">
    <property type="protein sequence ID" value="CDG41155.1"/>
    <property type="molecule type" value="Genomic_DNA"/>
</dbReference>
<keyword evidence="1" id="KW-0175">Coiled coil</keyword>
<dbReference type="RefSeq" id="WP_023979475.1">
    <property type="nucleotide sequence ID" value="NZ_CBLX010000027.1"/>
</dbReference>
<proteinExistence type="predicted"/>
<dbReference type="Pfam" id="PF07396">
    <property type="entry name" value="Porin_O_P"/>
    <property type="match status" value="1"/>
</dbReference>
<organism evidence="4 5">
    <name type="scientific">Asaia bogorensis</name>
    <dbReference type="NCBI Taxonomy" id="91915"/>
    <lineage>
        <taxon>Bacteria</taxon>
        <taxon>Pseudomonadati</taxon>
        <taxon>Pseudomonadota</taxon>
        <taxon>Alphaproteobacteria</taxon>
        <taxon>Acetobacterales</taxon>
        <taxon>Acetobacteraceae</taxon>
        <taxon>Asaia</taxon>
    </lineage>
</organism>
<feature type="signal peptide" evidence="3">
    <location>
        <begin position="1"/>
        <end position="23"/>
    </location>
</feature>
<protein>
    <submittedName>
        <fullName evidence="4">Polyphosphate-selective porin O</fullName>
    </submittedName>
</protein>
<feature type="region of interest" description="Disordered" evidence="2">
    <location>
        <begin position="67"/>
        <end position="196"/>
    </location>
</feature>
<dbReference type="AlphaFoldDB" id="A0A060QJN6"/>
<evidence type="ECO:0000313" key="5">
    <source>
        <dbReference type="Proteomes" id="UP000027583"/>
    </source>
</evidence>